<dbReference type="InterPro" id="IPR032808">
    <property type="entry name" value="DoxX"/>
</dbReference>
<comment type="similarity">
    <text evidence="2">Belongs to the DoxX family.</text>
</comment>
<keyword evidence="4 8" id="KW-0812">Transmembrane</keyword>
<evidence type="ECO:0000256" key="3">
    <source>
        <dbReference type="ARBA" id="ARBA00022475"/>
    </source>
</evidence>
<dbReference type="Pfam" id="PF07681">
    <property type="entry name" value="DoxX"/>
    <property type="match status" value="1"/>
</dbReference>
<dbReference type="GO" id="GO:0005886">
    <property type="term" value="C:plasma membrane"/>
    <property type="evidence" value="ECO:0007669"/>
    <property type="project" value="UniProtKB-SubCell"/>
</dbReference>
<feature type="transmembrane region" description="Helical" evidence="8">
    <location>
        <begin position="233"/>
        <end position="252"/>
    </location>
</feature>
<reference evidence="9" key="1">
    <citation type="submission" date="2021-06" db="EMBL/GenBank/DDBJ databases">
        <title>Genome sequence of Cutibacterium modestum strain KB17-24694.</title>
        <authorList>
            <person name="Dekio I."/>
            <person name="Asahina A."/>
            <person name="Nishida M."/>
        </authorList>
    </citation>
    <scope>NUCLEOTIDE SEQUENCE</scope>
    <source>
        <strain evidence="9">KB17-24694</strain>
    </source>
</reference>
<dbReference type="Proteomes" id="UP000825072">
    <property type="component" value="Chromosome 1"/>
</dbReference>
<evidence type="ECO:0000256" key="1">
    <source>
        <dbReference type="ARBA" id="ARBA00004651"/>
    </source>
</evidence>
<dbReference type="PANTHER" id="PTHR33452">
    <property type="entry name" value="OXIDOREDUCTASE CATD-RELATED"/>
    <property type="match status" value="1"/>
</dbReference>
<accession>A0AAD1KM41</accession>
<feature type="compositionally biased region" description="Basic and acidic residues" evidence="7">
    <location>
        <begin position="65"/>
        <end position="101"/>
    </location>
</feature>
<feature type="transmembrane region" description="Helical" evidence="8">
    <location>
        <begin position="170"/>
        <end position="194"/>
    </location>
</feature>
<dbReference type="RefSeq" id="WP_002546696.1">
    <property type="nucleotide sequence ID" value="NZ_AP024747.1"/>
</dbReference>
<dbReference type="EMBL" id="AP024747">
    <property type="protein sequence ID" value="BCY24265.1"/>
    <property type="molecule type" value="Genomic_DNA"/>
</dbReference>
<dbReference type="AlphaFoldDB" id="A0AAD1KM41"/>
<evidence type="ECO:0000256" key="7">
    <source>
        <dbReference type="SAM" id="MobiDB-lite"/>
    </source>
</evidence>
<evidence type="ECO:0008006" key="11">
    <source>
        <dbReference type="Google" id="ProtNLM"/>
    </source>
</evidence>
<evidence type="ECO:0000256" key="8">
    <source>
        <dbReference type="SAM" id="Phobius"/>
    </source>
</evidence>
<keyword evidence="3" id="KW-1003">Cell membrane</keyword>
<comment type="subcellular location">
    <subcellularLocation>
        <location evidence="1">Cell membrane</location>
        <topology evidence="1">Multi-pass membrane protein</topology>
    </subcellularLocation>
</comment>
<evidence type="ECO:0000256" key="6">
    <source>
        <dbReference type="ARBA" id="ARBA00023136"/>
    </source>
</evidence>
<gene>
    <name evidence="9" type="ORF">KB1_02550</name>
</gene>
<feature type="transmembrane region" description="Helical" evidence="8">
    <location>
        <begin position="201"/>
        <end position="221"/>
    </location>
</feature>
<dbReference type="InterPro" id="IPR051907">
    <property type="entry name" value="DoxX-like_oxidoreductase"/>
</dbReference>
<evidence type="ECO:0000313" key="10">
    <source>
        <dbReference type="Proteomes" id="UP000825072"/>
    </source>
</evidence>
<feature type="transmembrane region" description="Helical" evidence="8">
    <location>
        <begin position="128"/>
        <end position="150"/>
    </location>
</feature>
<keyword evidence="5 8" id="KW-1133">Transmembrane helix</keyword>
<sequence>MSKAIKRTAADSTDAETTRVIRTGASRVDADANPTEVIKPSDSADSERTSVIDDNVFRPGSETTRVVDDREFEEERRRRELAEQRARERADRQAIEAERQRRAAHAAPEPDPEPIAEPAPKRTTDKAVASLGLFLFRLVVGAILGVHGFQHLTQRDLTLRAVQTLPLPSGYAQTGVWVLGICECIAAVCIILGLFTRVAGVGVIAIMVLALTFIFWGNFAIFKTMGFKGELELLLAGCGVLLLFLGGGGWSIDAAYRRSRAAAKAEEVGY</sequence>
<evidence type="ECO:0000256" key="5">
    <source>
        <dbReference type="ARBA" id="ARBA00022989"/>
    </source>
</evidence>
<evidence type="ECO:0000256" key="4">
    <source>
        <dbReference type="ARBA" id="ARBA00022692"/>
    </source>
</evidence>
<dbReference type="PANTHER" id="PTHR33452:SF1">
    <property type="entry name" value="INNER MEMBRANE PROTEIN YPHA-RELATED"/>
    <property type="match status" value="1"/>
</dbReference>
<organism evidence="9 10">
    <name type="scientific">Cutibacterium modestum</name>
    <dbReference type="NCBI Taxonomy" id="2559073"/>
    <lineage>
        <taxon>Bacteria</taxon>
        <taxon>Bacillati</taxon>
        <taxon>Actinomycetota</taxon>
        <taxon>Actinomycetes</taxon>
        <taxon>Propionibacteriales</taxon>
        <taxon>Propionibacteriaceae</taxon>
        <taxon>Cutibacterium</taxon>
    </lineage>
</organism>
<feature type="region of interest" description="Disordered" evidence="7">
    <location>
        <begin position="1"/>
        <end position="122"/>
    </location>
</feature>
<dbReference type="GeneID" id="92880997"/>
<protein>
    <recommendedName>
        <fullName evidence="11">DoxX family protein</fullName>
    </recommendedName>
</protein>
<keyword evidence="6 8" id="KW-0472">Membrane</keyword>
<evidence type="ECO:0000313" key="9">
    <source>
        <dbReference type="EMBL" id="BCY24265.1"/>
    </source>
</evidence>
<evidence type="ECO:0000256" key="2">
    <source>
        <dbReference type="ARBA" id="ARBA00006679"/>
    </source>
</evidence>
<proteinExistence type="inferred from homology"/>
<name>A0AAD1KM41_9ACTN</name>